<dbReference type="InterPro" id="IPR031376">
    <property type="entry name" value="PCB_OB"/>
</dbReference>
<keyword evidence="8" id="KW-1003">Cell membrane</keyword>
<evidence type="ECO:0000256" key="25">
    <source>
        <dbReference type="ARBA" id="ARBA00044770"/>
    </source>
</evidence>
<dbReference type="PANTHER" id="PTHR32282">
    <property type="entry name" value="BINDING PROTEIN TRANSPEPTIDASE, PUTATIVE-RELATED"/>
    <property type="match status" value="1"/>
</dbReference>
<evidence type="ECO:0000256" key="20">
    <source>
        <dbReference type="ARBA" id="ARBA00023136"/>
    </source>
</evidence>
<evidence type="ECO:0000256" key="9">
    <source>
        <dbReference type="ARBA" id="ARBA00022519"/>
    </source>
</evidence>
<evidence type="ECO:0000256" key="23">
    <source>
        <dbReference type="ARBA" id="ARBA00023316"/>
    </source>
</evidence>
<gene>
    <name evidence="31" type="primary">ponA</name>
</gene>
<dbReference type="GO" id="GO:0008658">
    <property type="term" value="F:penicillin binding"/>
    <property type="evidence" value="ECO:0007669"/>
    <property type="project" value="InterPro"/>
</dbReference>
<evidence type="ECO:0000256" key="7">
    <source>
        <dbReference type="ARBA" id="ARBA00018638"/>
    </source>
</evidence>
<dbReference type="GO" id="GO:0030288">
    <property type="term" value="C:outer membrane-bounded periplasmic space"/>
    <property type="evidence" value="ECO:0007669"/>
    <property type="project" value="TreeGrafter"/>
</dbReference>
<evidence type="ECO:0000256" key="12">
    <source>
        <dbReference type="ARBA" id="ARBA00022676"/>
    </source>
</evidence>
<comment type="similarity">
    <text evidence="4">In the C-terminal section; belongs to the transpeptidase family.</text>
</comment>
<evidence type="ECO:0000256" key="11">
    <source>
        <dbReference type="ARBA" id="ARBA00022670"/>
    </source>
</evidence>
<comment type="pathway">
    <text evidence="3">Cell wall biogenesis; peptidoglycan biosynthesis.</text>
</comment>
<dbReference type="PANTHER" id="PTHR32282:SF27">
    <property type="entry name" value="PENICILLIN-BINDING PROTEIN 1A"/>
    <property type="match status" value="1"/>
</dbReference>
<dbReference type="EC" id="3.4.16.4" evidence="6"/>
<keyword evidence="20" id="KW-0472">Membrane</keyword>
<dbReference type="GO" id="GO:0005886">
    <property type="term" value="C:plasma membrane"/>
    <property type="evidence" value="ECO:0007669"/>
    <property type="project" value="UniProtKB-SubCell"/>
</dbReference>
<evidence type="ECO:0000256" key="27">
    <source>
        <dbReference type="ARBA" id="ARBA00060592"/>
    </source>
</evidence>
<dbReference type="Pfam" id="PF17092">
    <property type="entry name" value="PCB_OB"/>
    <property type="match status" value="1"/>
</dbReference>
<dbReference type="GO" id="GO:0046677">
    <property type="term" value="P:response to antibiotic"/>
    <property type="evidence" value="ECO:0007669"/>
    <property type="project" value="UniProtKB-KW"/>
</dbReference>
<organism evidence="31">
    <name type="scientific">Pasteurella multocida</name>
    <dbReference type="NCBI Taxonomy" id="747"/>
    <lineage>
        <taxon>Bacteria</taxon>
        <taxon>Pseudomonadati</taxon>
        <taxon>Pseudomonadota</taxon>
        <taxon>Gammaproteobacteria</taxon>
        <taxon>Pasteurellales</taxon>
        <taxon>Pasteurellaceae</taxon>
        <taxon>Pasteurella</taxon>
    </lineage>
</organism>
<dbReference type="RefSeq" id="WP_071523552.1">
    <property type="nucleotide sequence ID" value="NZ_JACDXE010000025.1"/>
</dbReference>
<keyword evidence="21" id="KW-0046">Antibiotic resistance</keyword>
<evidence type="ECO:0000256" key="24">
    <source>
        <dbReference type="ARBA" id="ARBA00034000"/>
    </source>
</evidence>
<dbReference type="UniPathway" id="UPA00219"/>
<comment type="function">
    <text evidence="1">Cell wall formation. Synthesis of cross-linked peptidoglycan from the lipid intermediates. The enzyme has a penicillin-insensitive transglycosylase N-terminal domain (formation of linear glycan strands) and a penicillin-sensitive transpeptidase C-terminal domain (cross-linking of the peptide subunits).</text>
</comment>
<evidence type="ECO:0000256" key="3">
    <source>
        <dbReference type="ARBA" id="ARBA00004752"/>
    </source>
</evidence>
<feature type="domain" description="Penicillin-binding protein OB-like" evidence="30">
    <location>
        <begin position="322"/>
        <end position="411"/>
    </location>
</feature>
<feature type="domain" description="Penicillin-binding protein transpeptidase" evidence="28">
    <location>
        <begin position="415"/>
        <end position="582"/>
    </location>
</feature>
<dbReference type="GO" id="GO:0009002">
    <property type="term" value="F:serine-type D-Ala-D-Ala carboxypeptidase activity"/>
    <property type="evidence" value="ECO:0007669"/>
    <property type="project" value="UniProtKB-EC"/>
</dbReference>
<dbReference type="InterPro" id="IPR023346">
    <property type="entry name" value="Lysozyme-like_dom_sf"/>
</dbReference>
<evidence type="ECO:0000256" key="26">
    <source>
        <dbReference type="ARBA" id="ARBA00049902"/>
    </source>
</evidence>
<dbReference type="AlphaFoldDB" id="A0A140D736"/>
<evidence type="ECO:0000256" key="21">
    <source>
        <dbReference type="ARBA" id="ARBA00023251"/>
    </source>
</evidence>
<dbReference type="InterPro" id="IPR001264">
    <property type="entry name" value="Glyco_trans_51"/>
</dbReference>
<dbReference type="Pfam" id="PF00912">
    <property type="entry name" value="Transgly"/>
    <property type="match status" value="1"/>
</dbReference>
<evidence type="ECO:0000256" key="4">
    <source>
        <dbReference type="ARBA" id="ARBA00007090"/>
    </source>
</evidence>
<dbReference type="InterPro" id="IPR036950">
    <property type="entry name" value="PBP_transglycosylase"/>
</dbReference>
<evidence type="ECO:0000256" key="17">
    <source>
        <dbReference type="ARBA" id="ARBA00022968"/>
    </source>
</evidence>
<evidence type="ECO:0000256" key="19">
    <source>
        <dbReference type="ARBA" id="ARBA00022989"/>
    </source>
</evidence>
<reference evidence="31" key="1">
    <citation type="submission" date="2015-01" db="EMBL/GenBank/DDBJ databases">
        <title>Draft genome sequence of Pasteurella multocida isolated from alpaca pneumonia.</title>
        <authorList>
            <person name="Maturrano L."/>
            <person name="Hurtado R."/>
            <person name="Allasi N."/>
            <person name="Juscamayta E."/>
            <person name="Fernandez D."/>
            <person name="Maximiliano J."/>
            <person name="Rimac R."/>
            <person name="Rosadio R."/>
        </authorList>
    </citation>
    <scope>NUCLEOTIDE SEQUENCE</scope>
    <source>
        <strain evidence="31">UNMSM</strain>
    </source>
</reference>
<evidence type="ECO:0000256" key="8">
    <source>
        <dbReference type="ARBA" id="ARBA00022475"/>
    </source>
</evidence>
<evidence type="ECO:0000256" key="15">
    <source>
        <dbReference type="ARBA" id="ARBA00022801"/>
    </source>
</evidence>
<comment type="catalytic activity">
    <reaction evidence="26">
        <text>[GlcNAc-(1-&gt;4)-Mur2Ac(oyl-L-Ala-gamma-D-Glu-L-Lys-D-Ala-D-Ala)](n)-di-trans,octa-cis-undecaprenyl diphosphate + beta-D-GlcNAc-(1-&gt;4)-Mur2Ac(oyl-L-Ala-gamma-D-Glu-L-Lys-D-Ala-D-Ala)-di-trans,octa-cis-undecaprenyl diphosphate = [GlcNAc-(1-&gt;4)-Mur2Ac(oyl-L-Ala-gamma-D-Glu-L-Lys-D-Ala-D-Ala)](n+1)-di-trans,octa-cis-undecaprenyl diphosphate + di-trans,octa-cis-undecaprenyl diphosphate + H(+)</text>
        <dbReference type="Rhea" id="RHEA:23708"/>
        <dbReference type="Rhea" id="RHEA-COMP:9602"/>
        <dbReference type="Rhea" id="RHEA-COMP:9603"/>
        <dbReference type="ChEBI" id="CHEBI:15378"/>
        <dbReference type="ChEBI" id="CHEBI:58405"/>
        <dbReference type="ChEBI" id="CHEBI:60033"/>
        <dbReference type="ChEBI" id="CHEBI:78435"/>
        <dbReference type="EC" id="2.4.99.28"/>
    </reaction>
</comment>
<evidence type="ECO:0000256" key="13">
    <source>
        <dbReference type="ARBA" id="ARBA00022679"/>
    </source>
</evidence>
<evidence type="ECO:0000256" key="6">
    <source>
        <dbReference type="ARBA" id="ARBA00012448"/>
    </source>
</evidence>
<dbReference type="InterPro" id="IPR050396">
    <property type="entry name" value="Glycosyltr_51/Transpeptidase"/>
</dbReference>
<dbReference type="InterPro" id="IPR001460">
    <property type="entry name" value="PCN-bd_Tpept"/>
</dbReference>
<keyword evidence="18" id="KW-0573">Peptidoglycan synthesis</keyword>
<evidence type="ECO:0000256" key="22">
    <source>
        <dbReference type="ARBA" id="ARBA00023268"/>
    </source>
</evidence>
<evidence type="ECO:0000256" key="18">
    <source>
        <dbReference type="ARBA" id="ARBA00022984"/>
    </source>
</evidence>
<proteinExistence type="inferred from homology"/>
<keyword evidence="23" id="KW-0961">Cell wall biogenesis/degradation</keyword>
<evidence type="ECO:0000313" key="31">
    <source>
        <dbReference type="EMBL" id="AMK08710.1"/>
    </source>
</evidence>
<evidence type="ECO:0000256" key="2">
    <source>
        <dbReference type="ARBA" id="ARBA00004249"/>
    </source>
</evidence>
<keyword evidence="9" id="KW-0997">Cell inner membrane</keyword>
<evidence type="ECO:0000259" key="30">
    <source>
        <dbReference type="Pfam" id="PF17092"/>
    </source>
</evidence>
<keyword evidence="10" id="KW-0121">Carboxypeptidase</keyword>
<dbReference type="Gene3D" id="3.40.710.10">
    <property type="entry name" value="DD-peptidase/beta-lactamase superfamily"/>
    <property type="match status" value="3"/>
</dbReference>
<dbReference type="Pfam" id="PF00905">
    <property type="entry name" value="Transpeptidase"/>
    <property type="match status" value="1"/>
</dbReference>
<keyword evidence="19" id="KW-1133">Transmembrane helix</keyword>
<evidence type="ECO:0000256" key="1">
    <source>
        <dbReference type="ARBA" id="ARBA00002624"/>
    </source>
</evidence>
<keyword evidence="16" id="KW-0133">Cell shape</keyword>
<keyword evidence="15" id="KW-0378">Hydrolase</keyword>
<dbReference type="GO" id="GO:0008360">
    <property type="term" value="P:regulation of cell shape"/>
    <property type="evidence" value="ECO:0007669"/>
    <property type="project" value="UniProtKB-KW"/>
</dbReference>
<evidence type="ECO:0000259" key="29">
    <source>
        <dbReference type="Pfam" id="PF00912"/>
    </source>
</evidence>
<sequence length="853" mass="94779">MRIAKLILSTLLTLIVLGCLALGAIYVYLKADLPDVESLKTVELQQPMQIYTADGKLIGEVGEQRRIPVPLDKIPKQLIHAVLATEDNRFYEHHGLDPIGIARAIMVAVTKKGVSQGASTITQQLARNFFLTPEKSLERKAKEAVLAIDIENTLSKNEILELYLNKIYLGYRSYGVAAAAKTYFGKELDQLSLSEIAIIAGLPKAPSTMNPIYSLKRAQERRNIVLGRMLTTKYITQEEYDAAIKEPIVARYHGAQIDFRADYVTEMARQEMVRRFGEEKAYTSGFKVYTTVLSKDQAEAQKALRNNLIDYDMRHGYRGGAPLWQKDEAMWDNDRIIGFLKKLPHSEPLLPAAVMNISKTGAELLLASGERMTLSHNAMRWAGKKTPKVGEQIWIRQKEKGEWILAQVPEVNSALVSLNSDNGAIEALVGGFSFEQSKFNRATQSLVQVGSSIKPFIYAAALEKGLTLSSVLQDSPLVIQKAGQKPWQPKNSPNRFDGPMRLRVGLGLSKNMIAIRAMQMAGIDFTAEFLQRFGFKRDQYLASEALALGAASFTPLEMARGYAVFDNGGFLVDPFIINRILDNTGKEIFLANPKIACISCHDIPVLYGETEKLDAFKNYDLSLTENFDTNINGEEENDVGDLIPDLPELQPTAQTQLDENNLSFMAAAKTDNAETQYAPRVISGELAFLVRSALTSAIYGEQGKSWVGTSWRLSKAFKRQDIGGKTGTTNNSKVAWYAGFGAHLTTAVYVGFDDNKRNLGRGEAGAKTALPAWQAYMQVSLENTPERKLSPPPNIIEKRIDTGSGLLTESGGRMEYFINGTEPKRSYVEEQGYYIPSDEINENSPIQEREELF</sequence>
<protein>
    <recommendedName>
        <fullName evidence="7">Penicillin-binding protein 1A</fullName>
        <ecNumber evidence="25">2.4.99.28</ecNumber>
        <ecNumber evidence="6">3.4.16.4</ecNumber>
    </recommendedName>
</protein>
<dbReference type="FunFam" id="1.10.3810.10:FF:000003">
    <property type="entry name" value="Penicillin-binding protein 1a"/>
    <property type="match status" value="1"/>
</dbReference>
<keyword evidence="14" id="KW-0812">Transmembrane</keyword>
<dbReference type="EMBL" id="KP660871">
    <property type="protein sequence ID" value="AMK08710.1"/>
    <property type="molecule type" value="Genomic_DNA"/>
</dbReference>
<keyword evidence="13" id="KW-0808">Transferase</keyword>
<evidence type="ECO:0000259" key="28">
    <source>
        <dbReference type="Pfam" id="PF00905"/>
    </source>
</evidence>
<dbReference type="GO" id="GO:0071555">
    <property type="term" value="P:cell wall organization"/>
    <property type="evidence" value="ECO:0007669"/>
    <property type="project" value="UniProtKB-KW"/>
</dbReference>
<dbReference type="EC" id="2.4.99.28" evidence="25"/>
<dbReference type="InterPro" id="IPR012338">
    <property type="entry name" value="Beta-lactam/transpept-like"/>
</dbReference>
<dbReference type="SUPFAM" id="SSF56601">
    <property type="entry name" value="beta-lactamase/transpeptidase-like"/>
    <property type="match status" value="1"/>
</dbReference>
<dbReference type="GO" id="GO:0009252">
    <property type="term" value="P:peptidoglycan biosynthetic process"/>
    <property type="evidence" value="ECO:0007669"/>
    <property type="project" value="UniProtKB-UniPathway"/>
</dbReference>
<keyword evidence="12" id="KW-0328">Glycosyltransferase</keyword>
<accession>A0A140D736</accession>
<dbReference type="GO" id="GO:0008955">
    <property type="term" value="F:peptidoglycan glycosyltransferase activity"/>
    <property type="evidence" value="ECO:0007669"/>
    <property type="project" value="UniProtKB-EC"/>
</dbReference>
<keyword evidence="17" id="KW-0735">Signal-anchor</keyword>
<feature type="domain" description="Glycosyl transferase family 51" evidence="29">
    <location>
        <begin position="55"/>
        <end position="229"/>
    </location>
</feature>
<comment type="catalytic activity">
    <reaction evidence="24">
        <text>Preferential cleavage: (Ac)2-L-Lys-D-Ala-|-D-Ala. Also transpeptidation of peptidyl-alanyl moieties that are N-acyl substituents of D-alanine.</text>
        <dbReference type="EC" id="3.4.16.4"/>
    </reaction>
</comment>
<evidence type="ECO:0000256" key="10">
    <source>
        <dbReference type="ARBA" id="ARBA00022645"/>
    </source>
</evidence>
<comment type="similarity">
    <text evidence="5">In the N-terminal section; belongs to the glycosyltransferase 51 family.</text>
</comment>
<keyword evidence="22" id="KW-0511">Multifunctional enzyme</keyword>
<keyword evidence="11" id="KW-0645">Protease</keyword>
<evidence type="ECO:0000256" key="16">
    <source>
        <dbReference type="ARBA" id="ARBA00022960"/>
    </source>
</evidence>
<comment type="subcellular location">
    <subcellularLocation>
        <location evidence="2">Cell inner membrane</location>
        <topology evidence="2">Single-pass type II membrane protein</topology>
    </subcellularLocation>
</comment>
<evidence type="ECO:0000256" key="5">
    <source>
        <dbReference type="ARBA" id="ARBA00007739"/>
    </source>
</evidence>
<evidence type="ECO:0000256" key="14">
    <source>
        <dbReference type="ARBA" id="ARBA00022692"/>
    </source>
</evidence>
<dbReference type="Gene3D" id="1.10.3810.10">
    <property type="entry name" value="Biosynthetic peptidoglycan transglycosylase-like"/>
    <property type="match status" value="1"/>
</dbReference>
<name>A0A140D736_PASMD</name>
<dbReference type="SUPFAM" id="SSF53955">
    <property type="entry name" value="Lysozyme-like"/>
    <property type="match status" value="1"/>
</dbReference>
<dbReference type="GO" id="GO:0006508">
    <property type="term" value="P:proteolysis"/>
    <property type="evidence" value="ECO:0007669"/>
    <property type="project" value="UniProtKB-KW"/>
</dbReference>
<dbReference type="PROSITE" id="PS51257">
    <property type="entry name" value="PROKAR_LIPOPROTEIN"/>
    <property type="match status" value="1"/>
</dbReference>
<comment type="pathway">
    <text evidence="27">Glycan biosynthesis.</text>
</comment>